<dbReference type="GO" id="GO:0043022">
    <property type="term" value="F:ribosome binding"/>
    <property type="evidence" value="ECO:0007669"/>
    <property type="project" value="InterPro"/>
</dbReference>
<feature type="domain" description="Ribosome maturation factor RimM PRC barrel" evidence="8">
    <location>
        <begin position="104"/>
        <end position="168"/>
    </location>
</feature>
<keyword evidence="3 5" id="KW-0698">rRNA processing</keyword>
<dbReference type="InterPro" id="IPR009000">
    <property type="entry name" value="Transl_B-barrel_sf"/>
</dbReference>
<dbReference type="GO" id="GO:0005737">
    <property type="term" value="C:cytoplasm"/>
    <property type="evidence" value="ECO:0007669"/>
    <property type="project" value="UniProtKB-SubCell"/>
</dbReference>
<evidence type="ECO:0000256" key="6">
    <source>
        <dbReference type="SAM" id="MobiDB-lite"/>
    </source>
</evidence>
<dbReference type="InterPro" id="IPR036976">
    <property type="entry name" value="RimM_N_sf"/>
</dbReference>
<dbReference type="Gene3D" id="2.30.30.240">
    <property type="entry name" value="PRC-barrel domain"/>
    <property type="match status" value="1"/>
</dbReference>
<comment type="function">
    <text evidence="5">An accessory protein needed during the final step in the assembly of 30S ribosomal subunit, possibly for assembly of the head region. Essential for efficient processing of 16S rRNA. May be needed both before and after RbfA during the maturation of 16S rRNA. It has affinity for free ribosomal 30S subunits but not for 70S ribosomes.</text>
</comment>
<sequence length="205" mass="22036">MTPQPLLELGYVARAHGLRGEVAIRTFDPASEALDVVERVFVRTRSGEERELFLEEVRPTPKENIIAFEGVESRTEAEALVGSKVFVFREDLEPPAEGEFFQGDLVGLTAVDESGAELGRVEEIWATGEVPNLVIRAPKRPELVVPFADDFVPTVDIAAGRIVIRPPEYEEVGRPGQARGAAAAPEATGGEDAGPEDGEGSGDAE</sequence>
<reference evidence="9 10" key="1">
    <citation type="submission" date="2020-04" db="EMBL/GenBank/DDBJ databases">
        <title>Draft genome of Pyxidicoccus fallax type strain.</title>
        <authorList>
            <person name="Whitworth D.E."/>
        </authorList>
    </citation>
    <scope>NUCLEOTIDE SEQUENCE [LARGE SCALE GENOMIC DNA]</scope>
    <source>
        <strain evidence="9 10">DSM 14698</strain>
    </source>
</reference>
<keyword evidence="4 5" id="KW-0143">Chaperone</keyword>
<dbReference type="EMBL" id="JABBJJ010000170">
    <property type="protein sequence ID" value="NMO19142.1"/>
    <property type="molecule type" value="Genomic_DNA"/>
</dbReference>
<dbReference type="Pfam" id="PF01782">
    <property type="entry name" value="RimM"/>
    <property type="match status" value="1"/>
</dbReference>
<comment type="subcellular location">
    <subcellularLocation>
        <location evidence="5">Cytoplasm</location>
    </subcellularLocation>
</comment>
<dbReference type="PANTHER" id="PTHR33692:SF1">
    <property type="entry name" value="RIBOSOME MATURATION FACTOR RIMM"/>
    <property type="match status" value="1"/>
</dbReference>
<comment type="domain">
    <text evidence="5">The PRC barrel domain binds ribosomal protein uS19.</text>
</comment>
<dbReference type="SUPFAM" id="SSF50447">
    <property type="entry name" value="Translation proteins"/>
    <property type="match status" value="1"/>
</dbReference>
<dbReference type="InterPro" id="IPR011033">
    <property type="entry name" value="PRC_barrel-like_sf"/>
</dbReference>
<dbReference type="Pfam" id="PF24986">
    <property type="entry name" value="PRC_RimM"/>
    <property type="match status" value="1"/>
</dbReference>
<keyword evidence="1 5" id="KW-0963">Cytoplasm</keyword>
<comment type="subunit">
    <text evidence="5">Binds ribosomal protein uS19.</text>
</comment>
<dbReference type="PANTHER" id="PTHR33692">
    <property type="entry name" value="RIBOSOME MATURATION FACTOR RIMM"/>
    <property type="match status" value="1"/>
</dbReference>
<dbReference type="GO" id="GO:0005840">
    <property type="term" value="C:ribosome"/>
    <property type="evidence" value="ECO:0007669"/>
    <property type="project" value="InterPro"/>
</dbReference>
<dbReference type="InterPro" id="IPR011961">
    <property type="entry name" value="RimM"/>
</dbReference>
<dbReference type="RefSeq" id="WP_169348398.1">
    <property type="nucleotide sequence ID" value="NZ_JABBJJ010000170.1"/>
</dbReference>
<dbReference type="AlphaFoldDB" id="A0A848LNA6"/>
<dbReference type="SUPFAM" id="SSF50346">
    <property type="entry name" value="PRC-barrel domain"/>
    <property type="match status" value="1"/>
</dbReference>
<evidence type="ECO:0000259" key="8">
    <source>
        <dbReference type="Pfam" id="PF24986"/>
    </source>
</evidence>
<dbReference type="Proteomes" id="UP000518300">
    <property type="component" value="Unassembled WGS sequence"/>
</dbReference>
<name>A0A848LNA6_9BACT</name>
<comment type="similarity">
    <text evidence="5">Belongs to the RimM family.</text>
</comment>
<evidence type="ECO:0000256" key="5">
    <source>
        <dbReference type="HAMAP-Rule" id="MF_00014"/>
    </source>
</evidence>
<evidence type="ECO:0000256" key="2">
    <source>
        <dbReference type="ARBA" id="ARBA00022517"/>
    </source>
</evidence>
<dbReference type="GO" id="GO:0042274">
    <property type="term" value="P:ribosomal small subunit biogenesis"/>
    <property type="evidence" value="ECO:0007669"/>
    <property type="project" value="UniProtKB-UniRule"/>
</dbReference>
<evidence type="ECO:0000313" key="10">
    <source>
        <dbReference type="Proteomes" id="UP000518300"/>
    </source>
</evidence>
<protein>
    <recommendedName>
        <fullName evidence="5">Ribosome maturation factor RimM</fullName>
    </recommendedName>
</protein>
<dbReference type="NCBIfam" id="TIGR02273">
    <property type="entry name" value="16S_RimM"/>
    <property type="match status" value="1"/>
</dbReference>
<dbReference type="InterPro" id="IPR056792">
    <property type="entry name" value="PRC_RimM"/>
</dbReference>
<organism evidence="9 10">
    <name type="scientific">Pyxidicoccus fallax</name>
    <dbReference type="NCBI Taxonomy" id="394095"/>
    <lineage>
        <taxon>Bacteria</taxon>
        <taxon>Pseudomonadati</taxon>
        <taxon>Myxococcota</taxon>
        <taxon>Myxococcia</taxon>
        <taxon>Myxococcales</taxon>
        <taxon>Cystobacterineae</taxon>
        <taxon>Myxococcaceae</taxon>
        <taxon>Pyxidicoccus</taxon>
    </lineage>
</organism>
<evidence type="ECO:0000259" key="7">
    <source>
        <dbReference type="Pfam" id="PF01782"/>
    </source>
</evidence>
<comment type="caution">
    <text evidence="9">The sequence shown here is derived from an EMBL/GenBank/DDBJ whole genome shotgun (WGS) entry which is preliminary data.</text>
</comment>
<accession>A0A848LNA6</accession>
<feature type="compositionally biased region" description="Low complexity" evidence="6">
    <location>
        <begin position="175"/>
        <end position="190"/>
    </location>
</feature>
<keyword evidence="10" id="KW-1185">Reference proteome</keyword>
<feature type="region of interest" description="Disordered" evidence="6">
    <location>
        <begin position="166"/>
        <end position="205"/>
    </location>
</feature>
<dbReference type="InterPro" id="IPR002676">
    <property type="entry name" value="RimM_N"/>
</dbReference>
<evidence type="ECO:0000256" key="4">
    <source>
        <dbReference type="ARBA" id="ARBA00023186"/>
    </source>
</evidence>
<gene>
    <name evidence="5 9" type="primary">rimM</name>
    <name evidence="9" type="ORF">HG543_30380</name>
</gene>
<keyword evidence="2 5" id="KW-0690">Ribosome biogenesis</keyword>
<evidence type="ECO:0000256" key="3">
    <source>
        <dbReference type="ARBA" id="ARBA00022552"/>
    </source>
</evidence>
<dbReference type="Gene3D" id="2.40.30.60">
    <property type="entry name" value="RimM"/>
    <property type="match status" value="1"/>
</dbReference>
<feature type="domain" description="RimM N-terminal" evidence="7">
    <location>
        <begin position="9"/>
        <end position="90"/>
    </location>
</feature>
<feature type="compositionally biased region" description="Acidic residues" evidence="6">
    <location>
        <begin position="193"/>
        <end position="205"/>
    </location>
</feature>
<dbReference type="GO" id="GO:0006364">
    <property type="term" value="P:rRNA processing"/>
    <property type="evidence" value="ECO:0007669"/>
    <property type="project" value="UniProtKB-UniRule"/>
</dbReference>
<proteinExistence type="inferred from homology"/>
<evidence type="ECO:0000256" key="1">
    <source>
        <dbReference type="ARBA" id="ARBA00022490"/>
    </source>
</evidence>
<dbReference type="HAMAP" id="MF_00014">
    <property type="entry name" value="Ribosome_mat_RimM"/>
    <property type="match status" value="1"/>
</dbReference>
<evidence type="ECO:0000313" key="9">
    <source>
        <dbReference type="EMBL" id="NMO19142.1"/>
    </source>
</evidence>